<accession>A0A059EY42</accession>
<organism evidence="2 3">
    <name type="scientific">Anncaliia algerae PRA339</name>
    <dbReference type="NCBI Taxonomy" id="1288291"/>
    <lineage>
        <taxon>Eukaryota</taxon>
        <taxon>Fungi</taxon>
        <taxon>Fungi incertae sedis</taxon>
        <taxon>Microsporidia</taxon>
        <taxon>Tubulinosematoidea</taxon>
        <taxon>Tubulinosematidae</taxon>
        <taxon>Anncaliia</taxon>
    </lineage>
</organism>
<evidence type="ECO:0000313" key="3">
    <source>
        <dbReference type="Proteomes" id="UP000030655"/>
    </source>
</evidence>
<reference evidence="3" key="1">
    <citation type="submission" date="2013-02" db="EMBL/GenBank/DDBJ databases">
        <authorList>
            <consortium name="The Broad Institute Genome Sequencing Platform"/>
            <person name="Cuomo C."/>
            <person name="Becnel J."/>
            <person name="Sanscrainte N."/>
            <person name="Walker B."/>
            <person name="Young S.K."/>
            <person name="Zeng Q."/>
            <person name="Gargeya S."/>
            <person name="Fitzgerald M."/>
            <person name="Haas B."/>
            <person name="Abouelleil A."/>
            <person name="Alvarado L."/>
            <person name="Arachchi H.M."/>
            <person name="Berlin A.M."/>
            <person name="Chapman S.B."/>
            <person name="Dewar J."/>
            <person name="Goldberg J."/>
            <person name="Griggs A."/>
            <person name="Gujja S."/>
            <person name="Hansen M."/>
            <person name="Howarth C."/>
            <person name="Imamovic A."/>
            <person name="Larimer J."/>
            <person name="McCowan C."/>
            <person name="Murphy C."/>
            <person name="Neiman D."/>
            <person name="Pearson M."/>
            <person name="Priest M."/>
            <person name="Roberts A."/>
            <person name="Saif S."/>
            <person name="Shea T."/>
            <person name="Sisk P."/>
            <person name="Sykes S."/>
            <person name="Wortman J."/>
            <person name="Nusbaum C."/>
            <person name="Birren B."/>
        </authorList>
    </citation>
    <scope>NUCLEOTIDE SEQUENCE [LARGE SCALE GENOMIC DNA]</scope>
    <source>
        <strain evidence="3">PRA339</strain>
    </source>
</reference>
<sequence>MLKNFSNPIHMFILTYLLSVYLSDEKQENSYIGHVKRLREVYENLEKQNNQGIIVSDSKSQRSLNIKKPLFSQDNIREESFAGELKVEESFSNQSQSKEDETTTSDCLKAEMDGVNLNNDTEDDELLEIIIGN</sequence>
<dbReference type="EMBL" id="KK365230">
    <property type="protein sequence ID" value="KCZ79787.1"/>
    <property type="molecule type" value="Genomic_DNA"/>
</dbReference>
<evidence type="ECO:0000313" key="2">
    <source>
        <dbReference type="EMBL" id="KCZ79787.1"/>
    </source>
</evidence>
<dbReference type="Proteomes" id="UP000030655">
    <property type="component" value="Unassembled WGS sequence"/>
</dbReference>
<dbReference type="AlphaFoldDB" id="A0A059EY42"/>
<feature type="chain" id="PRO_5001576735" evidence="1">
    <location>
        <begin position="24"/>
        <end position="133"/>
    </location>
</feature>
<dbReference type="OrthoDB" id="10412517at2759"/>
<feature type="signal peptide" evidence="1">
    <location>
        <begin position="1"/>
        <end position="23"/>
    </location>
</feature>
<gene>
    <name evidence="2" type="ORF">H312_02814</name>
</gene>
<proteinExistence type="predicted"/>
<reference evidence="2 3" key="2">
    <citation type="submission" date="2014-03" db="EMBL/GenBank/DDBJ databases">
        <title>The Genome Sequence of Anncaliia algerae insect isolate PRA339.</title>
        <authorList>
            <consortium name="The Broad Institute Genome Sequencing Platform"/>
            <consortium name="The Broad Institute Genome Sequencing Center for Infectious Disease"/>
            <person name="Cuomo C."/>
            <person name="Becnel J."/>
            <person name="Sanscrainte N."/>
            <person name="Walker B."/>
            <person name="Young S.K."/>
            <person name="Zeng Q."/>
            <person name="Gargeya S."/>
            <person name="Fitzgerald M."/>
            <person name="Haas B."/>
            <person name="Abouelleil A."/>
            <person name="Alvarado L."/>
            <person name="Arachchi H.M."/>
            <person name="Berlin A.M."/>
            <person name="Chapman S.B."/>
            <person name="Dewar J."/>
            <person name="Goldberg J."/>
            <person name="Griggs A."/>
            <person name="Gujja S."/>
            <person name="Hansen M."/>
            <person name="Howarth C."/>
            <person name="Imamovic A."/>
            <person name="Larimer J."/>
            <person name="McCowan C."/>
            <person name="Murphy C."/>
            <person name="Neiman D."/>
            <person name="Pearson M."/>
            <person name="Priest M."/>
            <person name="Roberts A."/>
            <person name="Saif S."/>
            <person name="Shea T."/>
            <person name="Sisk P."/>
            <person name="Sykes S."/>
            <person name="Wortman J."/>
            <person name="Nusbaum C."/>
            <person name="Birren B."/>
        </authorList>
    </citation>
    <scope>NUCLEOTIDE SEQUENCE [LARGE SCALE GENOMIC DNA]</scope>
    <source>
        <strain evidence="2 3">PRA339</strain>
    </source>
</reference>
<protein>
    <submittedName>
        <fullName evidence="2">Uncharacterized protein</fullName>
    </submittedName>
</protein>
<dbReference type="HOGENOM" id="CLU_1906234_0_0_1"/>
<dbReference type="VEuPathDB" id="MicrosporidiaDB:H312_02814"/>
<name>A0A059EY42_9MICR</name>
<keyword evidence="1" id="KW-0732">Signal</keyword>
<evidence type="ECO:0000256" key="1">
    <source>
        <dbReference type="SAM" id="SignalP"/>
    </source>
</evidence>
<keyword evidence="3" id="KW-1185">Reference proteome</keyword>